<dbReference type="Pfam" id="PF00147">
    <property type="entry name" value="Fibrinogen_C"/>
    <property type="match status" value="1"/>
</dbReference>
<gene>
    <name evidence="2" type="ORF">LOTGIDRAFT_131359</name>
</gene>
<dbReference type="SUPFAM" id="SSF56496">
    <property type="entry name" value="Fibrinogen C-terminal domain-like"/>
    <property type="match status" value="1"/>
</dbReference>
<feature type="domain" description="Fibrinogen C-terminal" evidence="1">
    <location>
        <begin position="1"/>
        <end position="176"/>
    </location>
</feature>
<dbReference type="HOGENOM" id="CLU_038628_7_4_1"/>
<dbReference type="Gene3D" id="3.90.215.10">
    <property type="entry name" value="Gamma Fibrinogen, chain A, domain 1"/>
    <property type="match status" value="1"/>
</dbReference>
<keyword evidence="3" id="KW-1185">Reference proteome</keyword>
<dbReference type="AlphaFoldDB" id="V3ZR34"/>
<dbReference type="KEGG" id="lgi:LOTGIDRAFT_131359"/>
<reference evidence="2 3" key="1">
    <citation type="journal article" date="2013" name="Nature">
        <title>Insights into bilaterian evolution from three spiralian genomes.</title>
        <authorList>
            <person name="Simakov O."/>
            <person name="Marletaz F."/>
            <person name="Cho S.J."/>
            <person name="Edsinger-Gonzales E."/>
            <person name="Havlak P."/>
            <person name="Hellsten U."/>
            <person name="Kuo D.H."/>
            <person name="Larsson T."/>
            <person name="Lv J."/>
            <person name="Arendt D."/>
            <person name="Savage R."/>
            <person name="Osoegawa K."/>
            <person name="de Jong P."/>
            <person name="Grimwood J."/>
            <person name="Chapman J.A."/>
            <person name="Shapiro H."/>
            <person name="Aerts A."/>
            <person name="Otillar R.P."/>
            <person name="Terry A.Y."/>
            <person name="Boore J.L."/>
            <person name="Grigoriev I.V."/>
            <person name="Lindberg D.R."/>
            <person name="Seaver E.C."/>
            <person name="Weisblat D.A."/>
            <person name="Putnam N.H."/>
            <person name="Rokhsar D.S."/>
        </authorList>
    </citation>
    <scope>NUCLEOTIDE SEQUENCE [LARGE SCALE GENOMIC DNA]</scope>
</reference>
<accession>V3ZR34</accession>
<dbReference type="Proteomes" id="UP000030746">
    <property type="component" value="Unassembled WGS sequence"/>
</dbReference>
<dbReference type="GO" id="GO:0005615">
    <property type="term" value="C:extracellular space"/>
    <property type="evidence" value="ECO:0007669"/>
    <property type="project" value="TreeGrafter"/>
</dbReference>
<dbReference type="InterPro" id="IPR036056">
    <property type="entry name" value="Fibrinogen-like_C"/>
</dbReference>
<dbReference type="STRING" id="225164.V3ZR34"/>
<evidence type="ECO:0000313" key="2">
    <source>
        <dbReference type="EMBL" id="ESO85005.1"/>
    </source>
</evidence>
<dbReference type="SMART" id="SM00186">
    <property type="entry name" value="FBG"/>
    <property type="match status" value="1"/>
</dbReference>
<dbReference type="GeneID" id="20233184"/>
<organism evidence="2 3">
    <name type="scientific">Lottia gigantea</name>
    <name type="common">Giant owl limpet</name>
    <dbReference type="NCBI Taxonomy" id="225164"/>
    <lineage>
        <taxon>Eukaryota</taxon>
        <taxon>Metazoa</taxon>
        <taxon>Spiralia</taxon>
        <taxon>Lophotrochozoa</taxon>
        <taxon>Mollusca</taxon>
        <taxon>Gastropoda</taxon>
        <taxon>Patellogastropoda</taxon>
        <taxon>Lottioidea</taxon>
        <taxon>Lottiidae</taxon>
        <taxon>Lottia</taxon>
    </lineage>
</organism>
<dbReference type="CTD" id="20233184"/>
<dbReference type="PANTHER" id="PTHR19143:SF327">
    <property type="entry name" value="FI21813P1-RELATED"/>
    <property type="match status" value="1"/>
</dbReference>
<dbReference type="InterPro" id="IPR050373">
    <property type="entry name" value="Fibrinogen_C-term_domain"/>
</dbReference>
<dbReference type="InterPro" id="IPR014716">
    <property type="entry name" value="Fibrinogen_a/b/g_C_1"/>
</dbReference>
<dbReference type="PROSITE" id="PS51406">
    <property type="entry name" value="FIBRINOGEN_C_2"/>
    <property type="match status" value="1"/>
</dbReference>
<evidence type="ECO:0000259" key="1">
    <source>
        <dbReference type="PROSITE" id="PS51406"/>
    </source>
</evidence>
<proteinExistence type="predicted"/>
<dbReference type="PANTHER" id="PTHR19143">
    <property type="entry name" value="FIBRINOGEN/TENASCIN/ANGIOPOEITIN"/>
    <property type="match status" value="1"/>
</dbReference>
<dbReference type="InterPro" id="IPR002181">
    <property type="entry name" value="Fibrinogen_a/b/g_C_dom"/>
</dbReference>
<dbReference type="OrthoDB" id="6160102at2759"/>
<name>V3ZR34_LOTGI</name>
<evidence type="ECO:0000313" key="3">
    <source>
        <dbReference type="Proteomes" id="UP000030746"/>
    </source>
</evidence>
<protein>
    <recommendedName>
        <fullName evidence="1">Fibrinogen C-terminal domain-containing protein</fullName>
    </recommendedName>
</protein>
<dbReference type="EMBL" id="KB203357">
    <property type="protein sequence ID" value="ESO85005.1"/>
    <property type="molecule type" value="Genomic_DNA"/>
</dbReference>
<dbReference type="RefSeq" id="XP_009064388.1">
    <property type="nucleotide sequence ID" value="XM_009066140.1"/>
</dbReference>
<sequence>MGGFSRWVRFYINPKIESSTSFEVVCRFHLRGFTLFMSRDRGCNAFSFNRNMAEYVDGFGDADSDYWLGLNRIKEILDNHSQNRLLVVLIENQYCENYYDNFSIASAFDKYALHLGQYESWTAANCGDSFKNSVNIEGSSFSAPGSDQTSFNCAGTHQGGWWYANTTSCSECDLTGSRDFMIWPTTLGGAPQRFVGLFITKNG</sequence>